<dbReference type="InterPro" id="IPR036388">
    <property type="entry name" value="WH-like_DNA-bd_sf"/>
</dbReference>
<name>A0A2U9IPH9_9CREN</name>
<dbReference type="InterPro" id="IPR002831">
    <property type="entry name" value="Tscrpt_reg_TrmB_N"/>
</dbReference>
<dbReference type="KEGG" id="asul:DFR86_10715"/>
<dbReference type="SMART" id="SM00347">
    <property type="entry name" value="HTH_MARR"/>
    <property type="match status" value="1"/>
</dbReference>
<evidence type="ECO:0000259" key="1">
    <source>
        <dbReference type="SMART" id="SM00347"/>
    </source>
</evidence>
<proteinExistence type="predicted"/>
<evidence type="ECO:0000313" key="3">
    <source>
        <dbReference type="Proteomes" id="UP000248410"/>
    </source>
</evidence>
<dbReference type="GeneID" id="36838446"/>
<dbReference type="RefSeq" id="WP_110380849.1">
    <property type="nucleotide sequence ID" value="NZ_CP029288.2"/>
</dbReference>
<gene>
    <name evidence="2" type="ORF">DFR86_10715</name>
</gene>
<dbReference type="Pfam" id="PF01978">
    <property type="entry name" value="TrmB"/>
    <property type="match status" value="1"/>
</dbReference>
<dbReference type="InterPro" id="IPR036390">
    <property type="entry name" value="WH_DNA-bd_sf"/>
</dbReference>
<keyword evidence="3" id="KW-1185">Reference proteome</keyword>
<feature type="domain" description="HTH marR-type" evidence="1">
    <location>
        <begin position="20"/>
        <end position="121"/>
    </location>
</feature>
<dbReference type="GO" id="GO:0003700">
    <property type="term" value="F:DNA-binding transcription factor activity"/>
    <property type="evidence" value="ECO:0007669"/>
    <property type="project" value="InterPro"/>
</dbReference>
<dbReference type="EMBL" id="CP029288">
    <property type="protein sequence ID" value="AWR97959.1"/>
    <property type="molecule type" value="Genomic_DNA"/>
</dbReference>
<organism evidence="2 3">
    <name type="scientific">Acidianus sulfidivorans JP7</name>
    <dbReference type="NCBI Taxonomy" id="619593"/>
    <lineage>
        <taxon>Archaea</taxon>
        <taxon>Thermoproteota</taxon>
        <taxon>Thermoprotei</taxon>
        <taxon>Sulfolobales</taxon>
        <taxon>Sulfolobaceae</taxon>
        <taxon>Acidianus</taxon>
    </lineage>
</organism>
<dbReference type="AlphaFoldDB" id="A0A2U9IPH9"/>
<sequence>MEVRRIKIKLPTGKEVSFCRLLEFCYGINDTEYNILKLLVDLKKCTEDEIVERLKLSRSTVNRGLNKLVEIGFVTKSKETKSIGRPKYIYISKELDAINEKIIKDLNECARIFKEILPNEITFHI</sequence>
<dbReference type="InterPro" id="IPR053795">
    <property type="entry name" value="Lrs14"/>
</dbReference>
<dbReference type="OrthoDB" id="375044at2157"/>
<dbReference type="InterPro" id="IPR011991">
    <property type="entry name" value="ArsR-like_HTH"/>
</dbReference>
<dbReference type="SUPFAM" id="SSF46785">
    <property type="entry name" value="Winged helix' DNA-binding domain"/>
    <property type="match status" value="1"/>
</dbReference>
<reference evidence="2 3" key="1">
    <citation type="submission" date="2018-05" db="EMBL/GenBank/DDBJ databases">
        <title>Complete Genome Sequences of Extremely Thermoacidophilic, Metal-Mobilizing Type-Strain Members of the Archaeal Family Sulfolobaceae: Acidianus brierleyi DSM-1651T, Acidianus sulfidivorans DSM-18786T, Metallosphaera hakonensis DSM-7519T, and Metallosphaera prunae DSM-10039T.</title>
        <authorList>
            <person name="Counts J.A."/>
            <person name="Kelly R.M."/>
        </authorList>
    </citation>
    <scope>NUCLEOTIDE SEQUENCE [LARGE SCALE GENOMIC DNA]</scope>
    <source>
        <strain evidence="2 3">JP7</strain>
    </source>
</reference>
<dbReference type="InterPro" id="IPR000835">
    <property type="entry name" value="HTH_MarR-typ"/>
</dbReference>
<evidence type="ECO:0000313" key="2">
    <source>
        <dbReference type="EMBL" id="AWR97959.1"/>
    </source>
</evidence>
<accession>A0A2U9IPH9</accession>
<dbReference type="CDD" id="cd00090">
    <property type="entry name" value="HTH_ARSR"/>
    <property type="match status" value="1"/>
</dbReference>
<dbReference type="NCBIfam" id="NF040939">
    <property type="entry name" value="trans_reg_lrs14"/>
    <property type="match status" value="1"/>
</dbReference>
<dbReference type="Proteomes" id="UP000248410">
    <property type="component" value="Chromosome"/>
</dbReference>
<protein>
    <submittedName>
        <fullName evidence="2">Transcriptional regulator</fullName>
    </submittedName>
</protein>
<dbReference type="Gene3D" id="1.10.10.10">
    <property type="entry name" value="Winged helix-like DNA-binding domain superfamily/Winged helix DNA-binding domain"/>
    <property type="match status" value="1"/>
</dbReference>